<proteinExistence type="predicted"/>
<organism evidence="1 2">
    <name type="scientific">Ignicoccus islandicus DSM 13165</name>
    <dbReference type="NCBI Taxonomy" id="940295"/>
    <lineage>
        <taxon>Archaea</taxon>
        <taxon>Thermoproteota</taxon>
        <taxon>Thermoprotei</taxon>
        <taxon>Desulfurococcales</taxon>
        <taxon>Desulfurococcaceae</taxon>
        <taxon>Ignicoccus</taxon>
    </lineage>
</organism>
<dbReference type="AlphaFoldDB" id="A0A0U3F9B7"/>
<evidence type="ECO:0000313" key="1">
    <source>
        <dbReference type="EMBL" id="ALU12233.1"/>
    </source>
</evidence>
<evidence type="ECO:0000313" key="2">
    <source>
        <dbReference type="Proteomes" id="UP000060778"/>
    </source>
</evidence>
<dbReference type="KEGG" id="iis:EYM_01695"/>
<keyword evidence="2" id="KW-1185">Reference proteome</keyword>
<accession>A0A0U3F9B7</accession>
<name>A0A0U3F9B7_9CREN</name>
<protein>
    <submittedName>
        <fullName evidence="1">Uncharacterized protein</fullName>
    </submittedName>
</protein>
<dbReference type="RefSeq" id="WP_075049377.1">
    <property type="nucleotide sequence ID" value="NZ_CP006867.1"/>
</dbReference>
<sequence>MLCCGADEAYFSKNSEMCIGVVCLEYSKDEKVSKCGMNVVEKIKELCKVKGVRELKGSSLLKSKKCNSSYLEGVLLKLTYSVKCSREAASSELKERLLREALGEILERSEVRIVIVDEGLVRNLTKSISIEGRKEVRLKP</sequence>
<dbReference type="GeneID" id="30679746"/>
<dbReference type="STRING" id="940295.EYM_01695"/>
<dbReference type="Proteomes" id="UP000060778">
    <property type="component" value="Chromosome"/>
</dbReference>
<dbReference type="EMBL" id="CP006867">
    <property type="protein sequence ID" value="ALU12233.1"/>
    <property type="molecule type" value="Genomic_DNA"/>
</dbReference>
<gene>
    <name evidence="1" type="ORF">EYM_01695</name>
</gene>
<reference evidence="1 2" key="1">
    <citation type="submission" date="2013-11" db="EMBL/GenBank/DDBJ databases">
        <title>Comparative genomics of Ignicoccus.</title>
        <authorList>
            <person name="Podar M."/>
        </authorList>
    </citation>
    <scope>NUCLEOTIDE SEQUENCE [LARGE SCALE GENOMIC DNA]</scope>
    <source>
        <strain evidence="1 2">DSM 13165</strain>
    </source>
</reference>